<gene>
    <name evidence="1" type="ORF">DSM19430T_24210</name>
</gene>
<evidence type="ECO:0000313" key="2">
    <source>
        <dbReference type="Proteomes" id="UP000503820"/>
    </source>
</evidence>
<dbReference type="AlphaFoldDB" id="A0A7J0BVJ5"/>
<evidence type="ECO:0000313" key="1">
    <source>
        <dbReference type="EMBL" id="GFM37737.1"/>
    </source>
</evidence>
<sequence>MALGIVQVNKLNLMQGEFDEVENYFLFVGRGSGVNEGKLLSLNNDSDLDTLLGETPSVLKTQIDHARTNAGQNWNACVIPLDGVMPWDEAVDYAMTQVTVEAVIVTDPVTVAADVEAMQAKVVNIMGQYMRPIWFMGTTRALDPDPDSGEAWSDFTAAIKPLIAAVAADSVMIVPSLWGFDQGTLAGRLANKSVTIADTPMRVATGALLGAWTTKPKDNAGRVIDMAILKELADARFSVPQWYPDYPGMYWGDGALLDVEGGDFRVVENLRVVQKAMRRVYPLAVYRVGDRKLNSTPASIAMNQNYFMRPLREMSRSVQIMGSTFPGEVKPPQDGDIVISWPMRTKVEIYMVVRPYNCPKSITCNVMLDLTNYAEA</sequence>
<dbReference type="RefSeq" id="WP_174410376.1">
    <property type="nucleotide sequence ID" value="NZ_BLVP01000009.1"/>
</dbReference>
<comment type="caution">
    <text evidence="1">The sequence shown here is derived from an EMBL/GenBank/DDBJ whole genome shotgun (WGS) entry which is preliminary data.</text>
</comment>
<name>A0A7J0BVJ5_9BACT</name>
<protein>
    <submittedName>
        <fullName evidence="1">Phage tail protein</fullName>
    </submittedName>
</protein>
<dbReference type="InterPro" id="IPR019694">
    <property type="entry name" value="Phage_HP1_Orf23"/>
</dbReference>
<organism evidence="1 2">
    <name type="scientific">Desulfovibrio psychrotolerans</name>
    <dbReference type="NCBI Taxonomy" id="415242"/>
    <lineage>
        <taxon>Bacteria</taxon>
        <taxon>Pseudomonadati</taxon>
        <taxon>Thermodesulfobacteriota</taxon>
        <taxon>Desulfovibrionia</taxon>
        <taxon>Desulfovibrionales</taxon>
        <taxon>Desulfovibrionaceae</taxon>
        <taxon>Desulfovibrio</taxon>
    </lineage>
</organism>
<dbReference type="EMBL" id="BLVP01000009">
    <property type="protein sequence ID" value="GFM37737.1"/>
    <property type="molecule type" value="Genomic_DNA"/>
</dbReference>
<proteinExistence type="predicted"/>
<keyword evidence="2" id="KW-1185">Reference proteome</keyword>
<accession>A0A7J0BVJ5</accession>
<dbReference type="Proteomes" id="UP000503820">
    <property type="component" value="Unassembled WGS sequence"/>
</dbReference>
<reference evidence="1 2" key="1">
    <citation type="submission" date="2020-05" db="EMBL/GenBank/DDBJ databases">
        <title>Draft genome sequence of Desulfovibrio psychrotolerans JS1T.</title>
        <authorList>
            <person name="Ueno A."/>
            <person name="Tamazawa S."/>
            <person name="Tamamura S."/>
            <person name="Murakami T."/>
            <person name="Kiyama T."/>
            <person name="Inomata H."/>
            <person name="Amano Y."/>
            <person name="Miyakawa K."/>
            <person name="Tamaki H."/>
            <person name="Naganuma T."/>
            <person name="Kaneko K."/>
        </authorList>
    </citation>
    <scope>NUCLEOTIDE SEQUENCE [LARGE SCALE GENOMIC DNA]</scope>
    <source>
        <strain evidence="1 2">JS1</strain>
    </source>
</reference>
<dbReference type="Pfam" id="PF10758">
    <property type="entry name" value="DUF2586"/>
    <property type="match status" value="1"/>
</dbReference>